<reference evidence="3" key="1">
    <citation type="submission" date="2016-05" db="EMBL/GenBank/DDBJ databases">
        <title>Comparative genomics of biotechnologically important yeasts.</title>
        <authorList>
            <consortium name="DOE Joint Genome Institute"/>
            <person name="Riley R."/>
            <person name="Haridas S."/>
            <person name="Wolfe K.H."/>
            <person name="Lopes M.R."/>
            <person name="Hittinger C.T."/>
            <person name="Goker M."/>
            <person name="Salamov A."/>
            <person name="Wisecaver J."/>
            <person name="Long T.M."/>
            <person name="Aerts A.L."/>
            <person name="Barry K."/>
            <person name="Choi C."/>
            <person name="Clum A."/>
            <person name="Coughlan A.Y."/>
            <person name="Deshpande S."/>
            <person name="Douglass A.P."/>
            <person name="Hanson S.J."/>
            <person name="Klenk H.-P."/>
            <person name="Labutti K."/>
            <person name="Lapidus A."/>
            <person name="Lindquist E."/>
            <person name="Lipzen A."/>
            <person name="Meier-Kolthoff J.P."/>
            <person name="Ohm R.A."/>
            <person name="Otillar R.P."/>
            <person name="Pangilinan J."/>
            <person name="Peng Y."/>
            <person name="Rokas A."/>
            <person name="Rosa C.A."/>
            <person name="Scheuner C."/>
            <person name="Sibirny A.A."/>
            <person name="Slot J.C."/>
            <person name="Stielow J.B."/>
            <person name="Sun H."/>
            <person name="Kurtzman C.P."/>
            <person name="Blackwell M."/>
            <person name="Grigoriev I.V."/>
            <person name="Jeffries T.W."/>
        </authorList>
    </citation>
    <scope>NUCLEOTIDE SEQUENCE [LARGE SCALE GENOMIC DNA]</scope>
    <source>
        <strain evidence="3">NRRL Y-12698</strain>
    </source>
</reference>
<dbReference type="EMBL" id="KV454443">
    <property type="protein sequence ID" value="ODQ77064.1"/>
    <property type="molecule type" value="Genomic_DNA"/>
</dbReference>
<dbReference type="AlphaFoldDB" id="A0A1E3QHZ5"/>
<protein>
    <submittedName>
        <fullName evidence="2">Uncharacterized protein</fullName>
    </submittedName>
</protein>
<keyword evidence="3" id="KW-1185">Reference proteome</keyword>
<evidence type="ECO:0000313" key="3">
    <source>
        <dbReference type="Proteomes" id="UP000094336"/>
    </source>
</evidence>
<dbReference type="Proteomes" id="UP000094336">
    <property type="component" value="Unassembled WGS sequence"/>
</dbReference>
<name>A0A1E3QHZ5_9ASCO</name>
<proteinExistence type="predicted"/>
<accession>A0A1E3QHZ5</accession>
<feature type="region of interest" description="Disordered" evidence="1">
    <location>
        <begin position="340"/>
        <end position="428"/>
    </location>
</feature>
<feature type="compositionally biased region" description="Polar residues" evidence="1">
    <location>
        <begin position="91"/>
        <end position="101"/>
    </location>
</feature>
<feature type="compositionally biased region" description="Low complexity" evidence="1">
    <location>
        <begin position="403"/>
        <end position="413"/>
    </location>
</feature>
<feature type="region of interest" description="Disordered" evidence="1">
    <location>
        <begin position="486"/>
        <end position="631"/>
    </location>
</feature>
<evidence type="ECO:0000256" key="1">
    <source>
        <dbReference type="SAM" id="MobiDB-lite"/>
    </source>
</evidence>
<feature type="region of interest" description="Disordered" evidence="1">
    <location>
        <begin position="91"/>
        <end position="115"/>
    </location>
</feature>
<dbReference type="RefSeq" id="XP_018982392.1">
    <property type="nucleotide sequence ID" value="XM_019130105.1"/>
</dbReference>
<gene>
    <name evidence="2" type="ORF">BABINDRAFT_163798</name>
</gene>
<feature type="compositionally biased region" description="Pro residues" evidence="1">
    <location>
        <begin position="535"/>
        <end position="551"/>
    </location>
</feature>
<feature type="compositionally biased region" description="Low complexity" evidence="1">
    <location>
        <begin position="516"/>
        <end position="534"/>
    </location>
</feature>
<sequence length="631" mass="65371">MSHAANNPFLEAAEEQIVAHATGAAYVRPPVPVPSNLPQINLNDVFTPITADKSGSLPPVSPASLPGTYFNASHTLNSSFPALQPVKSGYSSNGLPQQFSGGNLPGGQSPGTNPSGMGLTPTISPPTKINYDAIMNMLPQEDISWMPEQGSAEVSGAYSMLNASVPSPLAEQAISQAQSPVRSHMSGTSSSCERNESAPGGALNPFSGMTQNTYASSNITGNDTFQDALHVPARNSPSGGSTTFRIPVNLTGTPGSQNTLVAANVTGNPAMTPDTFIPATVTGSLGAHSSIPVNTTGASNMAQDTFSIASNTTGASSMSQNISGTTSFATGTFNTYVPPATIDHSAPQPLPQIPVLNHQPSDNPSTGGVEVPILSQFPQAGPDTSHNSLGNSSSSPVTTHTESPVSVPSVASVGNPIPQNPSGGLPWDTYESDMAMAIALSLEESGDRPTPPLPVRSQPTQVRTLAPIPTPLPEPTRTQTVHVIPDYDNNHDDAPPPPYSAPDPEQAASIFTPHYSSTGGASSSFSRPMAAPALPRRPPTDTPNFSRPPGPLTSLPPRSRLSAPPHIPTHPVTYSRPAGPPPGMQRGVLPQRTANKYPGNSQVTYDATRTNGNSSNTAFQGLYGRSNPPPR</sequence>
<feature type="compositionally biased region" description="Low complexity" evidence="1">
    <location>
        <begin position="552"/>
        <end position="564"/>
    </location>
</feature>
<feature type="compositionally biased region" description="Polar residues" evidence="1">
    <location>
        <begin position="592"/>
        <end position="619"/>
    </location>
</feature>
<dbReference type="GeneID" id="30147958"/>
<organism evidence="2 3">
    <name type="scientific">Babjeviella inositovora NRRL Y-12698</name>
    <dbReference type="NCBI Taxonomy" id="984486"/>
    <lineage>
        <taxon>Eukaryota</taxon>
        <taxon>Fungi</taxon>
        <taxon>Dikarya</taxon>
        <taxon>Ascomycota</taxon>
        <taxon>Saccharomycotina</taxon>
        <taxon>Pichiomycetes</taxon>
        <taxon>Serinales incertae sedis</taxon>
        <taxon>Babjeviella</taxon>
    </lineage>
</organism>
<evidence type="ECO:0000313" key="2">
    <source>
        <dbReference type="EMBL" id="ODQ77064.1"/>
    </source>
</evidence>
<feature type="compositionally biased region" description="Low complexity" evidence="1">
    <location>
        <begin position="385"/>
        <end position="395"/>
    </location>
</feature>